<dbReference type="AlphaFoldDB" id="A0AA48LZU0"/>
<evidence type="ECO:0000313" key="1">
    <source>
        <dbReference type="EMBL" id="CAJ0855703.1"/>
    </source>
</evidence>
<organism evidence="1">
    <name type="scientific">freshwater sediment metagenome</name>
    <dbReference type="NCBI Taxonomy" id="556182"/>
    <lineage>
        <taxon>unclassified sequences</taxon>
        <taxon>metagenomes</taxon>
        <taxon>ecological metagenomes</taxon>
    </lineage>
</organism>
<sequence length="321" mass="36840">MQKRHAEALCALEKALSIDVADKETNRNIDETYADITQWCLVSRYKSHHGKFPRLNPPVSFNERILHRIIYDRDPQLKCFCDKLATKYYVEECLGHERVVPLLGVWQDPQEIAWCNLPHKFVIKPNHSSGDFWIVDQEKGFDLVELVSVAQKWLAQDYFDRAPEWGYRELPRVLLAEPFLCSPSGGKVPEMEVYTFHGVAKLISVSIGVKGAPDDAEYWNDRNGRRLNIKKGLPTTDVPLKREDRELAIQLAEQLSKNVSSLRVDFYLTSDGLKVGELTPYTNGSLAPWEPKGVDDLLGRLWDPDYDFSRLFEDVDAFVAK</sequence>
<accession>A0AA48LZU0</accession>
<reference evidence="1" key="1">
    <citation type="submission" date="2023-07" db="EMBL/GenBank/DDBJ databases">
        <authorList>
            <person name="Pelsma A.J. K."/>
        </authorList>
    </citation>
    <scope>NUCLEOTIDE SEQUENCE</scope>
</reference>
<name>A0AA48LZU0_9ZZZZ</name>
<proteinExistence type="predicted"/>
<protein>
    <recommendedName>
        <fullName evidence="2">ATP-grasp domain-containing protein</fullName>
    </recommendedName>
</protein>
<dbReference type="InterPro" id="IPR029465">
    <property type="entry name" value="ATPgrasp_TupA"/>
</dbReference>
<dbReference type="EMBL" id="OY288114">
    <property type="protein sequence ID" value="CAJ0855703.1"/>
    <property type="molecule type" value="Genomic_DNA"/>
</dbReference>
<gene>
    <name evidence="1" type="ORF">AMST5_00857</name>
</gene>
<evidence type="ECO:0008006" key="2">
    <source>
        <dbReference type="Google" id="ProtNLM"/>
    </source>
</evidence>
<dbReference type="Pfam" id="PF14305">
    <property type="entry name" value="ATPgrasp_TupA"/>
    <property type="match status" value="1"/>
</dbReference>